<gene>
    <name evidence="1" type="ORF">303L13_13</name>
</gene>
<accession>G0Y6U3</accession>
<dbReference type="EMBL" id="HQ637177">
    <property type="protein sequence ID" value="AEL30353.1"/>
    <property type="molecule type" value="Genomic_DNA"/>
</dbReference>
<organism evidence="1">
    <name type="scientific">Arachis hypogaea</name>
    <name type="common">Peanut</name>
    <dbReference type="NCBI Taxonomy" id="3818"/>
    <lineage>
        <taxon>Eukaryota</taxon>
        <taxon>Viridiplantae</taxon>
        <taxon>Streptophyta</taxon>
        <taxon>Embryophyta</taxon>
        <taxon>Tracheophyta</taxon>
        <taxon>Spermatophyta</taxon>
        <taxon>Magnoliopsida</taxon>
        <taxon>eudicotyledons</taxon>
        <taxon>Gunneridae</taxon>
        <taxon>Pentapetalae</taxon>
        <taxon>rosids</taxon>
        <taxon>fabids</taxon>
        <taxon>Fabales</taxon>
        <taxon>Fabaceae</taxon>
        <taxon>Papilionoideae</taxon>
        <taxon>50 kb inversion clade</taxon>
        <taxon>dalbergioids sensu lato</taxon>
        <taxon>Dalbergieae</taxon>
        <taxon>Pterocarpus clade</taxon>
        <taxon>Arachis</taxon>
    </lineage>
</organism>
<evidence type="ECO:0000313" key="1">
    <source>
        <dbReference type="EMBL" id="AEL30353.1"/>
    </source>
</evidence>
<name>G0Y6U3_ARAHY</name>
<dbReference type="AlphaFoldDB" id="G0Y6U3"/>
<reference evidence="1" key="1">
    <citation type="journal article" date="2011" name="New Phytol.">
        <title>Comparative analysis of peanut NBS-LRR gene clusters suggests evolutionary innovation among duplicated domains and erosion of gene microsynteny.</title>
        <authorList>
            <person name="Ratnaparkhe M.B."/>
            <person name="Wang X."/>
            <person name="Li J."/>
            <person name="Compton R.O."/>
            <person name="Rainville L.K."/>
            <person name="Lemke C."/>
            <person name="Kim C."/>
            <person name="Tang H."/>
            <person name="Paterson A.H."/>
        </authorList>
    </citation>
    <scope>NUCLEOTIDE SEQUENCE</scope>
</reference>
<proteinExistence type="predicted"/>
<sequence>MTRSRASRILHNDALASGTRLRTLDFVRFARSQPRVRVTFCSHGLGTKSSYDAFAWPTRTRGWPFMQLTRTRRACVRVTNFVLLAHFLPQASLTLCPDTFYIDFSGHASAWMTRSREVAKIMNDAVM</sequence>
<protein>
    <submittedName>
        <fullName evidence="1">Uncharacterized protein</fullName>
    </submittedName>
</protein>